<reference evidence="1 2" key="1">
    <citation type="journal article" date="2021" name="BMC Genomics">
        <title>Datura genome reveals duplications of psychoactive alkaloid biosynthetic genes and high mutation rate following tissue culture.</title>
        <authorList>
            <person name="Rajewski A."/>
            <person name="Carter-House D."/>
            <person name="Stajich J."/>
            <person name="Litt A."/>
        </authorList>
    </citation>
    <scope>NUCLEOTIDE SEQUENCE [LARGE SCALE GENOMIC DNA]</scope>
    <source>
        <strain evidence="1">AR-01</strain>
    </source>
</reference>
<protein>
    <submittedName>
        <fullName evidence="1">Uncharacterized protein</fullName>
    </submittedName>
</protein>
<organism evidence="1 2">
    <name type="scientific">Datura stramonium</name>
    <name type="common">Jimsonweed</name>
    <name type="synonym">Common thornapple</name>
    <dbReference type="NCBI Taxonomy" id="4076"/>
    <lineage>
        <taxon>Eukaryota</taxon>
        <taxon>Viridiplantae</taxon>
        <taxon>Streptophyta</taxon>
        <taxon>Embryophyta</taxon>
        <taxon>Tracheophyta</taxon>
        <taxon>Spermatophyta</taxon>
        <taxon>Magnoliopsida</taxon>
        <taxon>eudicotyledons</taxon>
        <taxon>Gunneridae</taxon>
        <taxon>Pentapetalae</taxon>
        <taxon>asterids</taxon>
        <taxon>lamiids</taxon>
        <taxon>Solanales</taxon>
        <taxon>Solanaceae</taxon>
        <taxon>Solanoideae</taxon>
        <taxon>Datureae</taxon>
        <taxon>Datura</taxon>
    </lineage>
</organism>
<gene>
    <name evidence="1" type="ORF">HAX54_026771</name>
</gene>
<comment type="caution">
    <text evidence="1">The sequence shown here is derived from an EMBL/GenBank/DDBJ whole genome shotgun (WGS) entry which is preliminary data.</text>
</comment>
<proteinExistence type="predicted"/>
<keyword evidence="2" id="KW-1185">Reference proteome</keyword>
<name>A0ABS8V1N3_DATST</name>
<dbReference type="EMBL" id="JACEIK010003252">
    <property type="protein sequence ID" value="MCD9640976.1"/>
    <property type="molecule type" value="Genomic_DNA"/>
</dbReference>
<sequence>MDELLQLKKDEEEDETNTFVRSSIIAGINCDVARGSPRSATETLFIFEDAIANIQAVSASRGKTPFSNLEDSFSRMLDTILEVDTLHEVQGGNLNLDQAIVEAEAAAKASKRTLDQVLSGNEWRSLESRDFMITQ</sequence>
<evidence type="ECO:0000313" key="2">
    <source>
        <dbReference type="Proteomes" id="UP000823775"/>
    </source>
</evidence>
<evidence type="ECO:0000313" key="1">
    <source>
        <dbReference type="EMBL" id="MCD9640976.1"/>
    </source>
</evidence>
<dbReference type="Proteomes" id="UP000823775">
    <property type="component" value="Unassembled WGS sequence"/>
</dbReference>
<accession>A0ABS8V1N3</accession>